<dbReference type="Gene3D" id="3.40.50.300">
    <property type="entry name" value="P-loop containing nucleotide triphosphate hydrolases"/>
    <property type="match status" value="1"/>
</dbReference>
<keyword evidence="3" id="KW-0547">Nucleotide-binding</keyword>
<feature type="non-terminal residue" evidence="7">
    <location>
        <position position="1"/>
    </location>
</feature>
<dbReference type="GO" id="GO:0051731">
    <property type="term" value="F:polynucleotide 5'-hydroxyl-kinase activity"/>
    <property type="evidence" value="ECO:0007669"/>
    <property type="project" value="InterPro"/>
</dbReference>
<sequence>CMNISPDYENALMKWTKLLSGDTANKSPVILCCGAKNVGKSTFNRMLINTALKSVGVVAYLECDVGQTEF</sequence>
<evidence type="ECO:0000256" key="3">
    <source>
        <dbReference type="ARBA" id="ARBA00022741"/>
    </source>
</evidence>
<dbReference type="InterPro" id="IPR045116">
    <property type="entry name" value="Clp1/Grc3"/>
</dbReference>
<gene>
    <name evidence="7" type="primary">ORF51354</name>
</gene>
<dbReference type="GO" id="GO:0000448">
    <property type="term" value="P:cleavage in ITS2 between 5.8S rRNA and LSU-rRNA of tricistronic rRNA transcript (SSU-rRNA, 5.8S rRNA, LSU-rRNA)"/>
    <property type="evidence" value="ECO:0007669"/>
    <property type="project" value="TreeGrafter"/>
</dbReference>
<name>A0A0B6Z8M9_9EUPU</name>
<dbReference type="GO" id="GO:0005524">
    <property type="term" value="F:ATP binding"/>
    <property type="evidence" value="ECO:0007669"/>
    <property type="project" value="UniProtKB-KW"/>
</dbReference>
<protein>
    <recommendedName>
        <fullName evidence="6">Clp1 P-loop domain-containing protein</fullName>
    </recommendedName>
</protein>
<dbReference type="PANTHER" id="PTHR12755:SF3">
    <property type="entry name" value="POLYNUCLEOTIDE 5'-HYDROXYL-KINASE NOL9"/>
    <property type="match status" value="1"/>
</dbReference>
<keyword evidence="2" id="KW-0808">Transferase</keyword>
<evidence type="ECO:0000256" key="2">
    <source>
        <dbReference type="ARBA" id="ARBA00022679"/>
    </source>
</evidence>
<keyword evidence="5" id="KW-0067">ATP-binding</keyword>
<dbReference type="EMBL" id="HACG01017446">
    <property type="protein sequence ID" value="CEK64311.1"/>
    <property type="molecule type" value="Transcribed_RNA"/>
</dbReference>
<accession>A0A0B6Z8M9</accession>
<feature type="non-terminal residue" evidence="7">
    <location>
        <position position="70"/>
    </location>
</feature>
<evidence type="ECO:0000259" key="6">
    <source>
        <dbReference type="Pfam" id="PF16575"/>
    </source>
</evidence>
<feature type="domain" description="Clp1 P-loop" evidence="6">
    <location>
        <begin position="34"/>
        <end position="70"/>
    </location>
</feature>
<dbReference type="PANTHER" id="PTHR12755">
    <property type="entry name" value="CLEAVAGE/POLYADENYLATION FACTOR IA SUBUNIT CLP1P"/>
    <property type="match status" value="1"/>
</dbReference>
<evidence type="ECO:0000256" key="4">
    <source>
        <dbReference type="ARBA" id="ARBA00022777"/>
    </source>
</evidence>
<organism evidence="7">
    <name type="scientific">Arion vulgaris</name>
    <dbReference type="NCBI Taxonomy" id="1028688"/>
    <lineage>
        <taxon>Eukaryota</taxon>
        <taxon>Metazoa</taxon>
        <taxon>Spiralia</taxon>
        <taxon>Lophotrochozoa</taxon>
        <taxon>Mollusca</taxon>
        <taxon>Gastropoda</taxon>
        <taxon>Heterobranchia</taxon>
        <taxon>Euthyneura</taxon>
        <taxon>Panpulmonata</taxon>
        <taxon>Eupulmonata</taxon>
        <taxon>Stylommatophora</taxon>
        <taxon>Helicina</taxon>
        <taxon>Arionoidea</taxon>
        <taxon>Arionidae</taxon>
        <taxon>Arion</taxon>
    </lineage>
</organism>
<dbReference type="InterPro" id="IPR032319">
    <property type="entry name" value="CLP1_P"/>
</dbReference>
<dbReference type="GO" id="GO:0005634">
    <property type="term" value="C:nucleus"/>
    <property type="evidence" value="ECO:0007669"/>
    <property type="project" value="TreeGrafter"/>
</dbReference>
<comment type="similarity">
    <text evidence="1">Belongs to the Clp1 family. NOL9/GRC3 subfamily.</text>
</comment>
<dbReference type="InterPro" id="IPR027417">
    <property type="entry name" value="P-loop_NTPase"/>
</dbReference>
<dbReference type="AlphaFoldDB" id="A0A0B6Z8M9"/>
<proteinExistence type="inferred from homology"/>
<evidence type="ECO:0000256" key="5">
    <source>
        <dbReference type="ARBA" id="ARBA00022840"/>
    </source>
</evidence>
<evidence type="ECO:0000256" key="1">
    <source>
        <dbReference type="ARBA" id="ARBA00011003"/>
    </source>
</evidence>
<keyword evidence="4" id="KW-0418">Kinase</keyword>
<evidence type="ECO:0000313" key="7">
    <source>
        <dbReference type="EMBL" id="CEK64311.1"/>
    </source>
</evidence>
<dbReference type="Pfam" id="PF16575">
    <property type="entry name" value="CLP1_P"/>
    <property type="match status" value="1"/>
</dbReference>
<reference evidence="7" key="1">
    <citation type="submission" date="2014-12" db="EMBL/GenBank/DDBJ databases">
        <title>Insight into the proteome of Arion vulgaris.</title>
        <authorList>
            <person name="Aradska J."/>
            <person name="Bulat T."/>
            <person name="Smidak R."/>
            <person name="Sarate P."/>
            <person name="Gangsoo J."/>
            <person name="Sialana F."/>
            <person name="Bilban M."/>
            <person name="Lubec G."/>
        </authorList>
    </citation>
    <scope>NUCLEOTIDE SEQUENCE</scope>
    <source>
        <tissue evidence="7">Skin</tissue>
    </source>
</reference>